<keyword evidence="6 7" id="KW-0472">Membrane</keyword>
<dbReference type="Pfam" id="PF01384">
    <property type="entry name" value="PHO4"/>
    <property type="match status" value="1"/>
</dbReference>
<evidence type="ECO:0000256" key="4">
    <source>
        <dbReference type="ARBA" id="ARBA00022692"/>
    </source>
</evidence>
<protein>
    <recommendedName>
        <fullName evidence="7">Phosphate transporter</fullName>
    </recommendedName>
</protein>
<keyword evidence="4 7" id="KW-0812">Transmembrane</keyword>
<dbReference type="EMBL" id="JAGRRH010000010">
    <property type="protein sequence ID" value="KAG7363189.1"/>
    <property type="molecule type" value="Genomic_DNA"/>
</dbReference>
<feature type="transmembrane region" description="Helical" evidence="7">
    <location>
        <begin position="48"/>
        <end position="68"/>
    </location>
</feature>
<comment type="caution">
    <text evidence="8">The sequence shown here is derived from an EMBL/GenBank/DDBJ whole genome shotgun (WGS) entry which is preliminary data.</text>
</comment>
<dbReference type="AlphaFoldDB" id="A0A9K3LJW1"/>
<feature type="transmembrane region" description="Helical" evidence="7">
    <location>
        <begin position="183"/>
        <end position="202"/>
    </location>
</feature>
<keyword evidence="5 7" id="KW-1133">Transmembrane helix</keyword>
<dbReference type="PANTHER" id="PTHR11101">
    <property type="entry name" value="PHOSPHATE TRANSPORTER"/>
    <property type="match status" value="1"/>
</dbReference>
<feature type="transmembrane region" description="Helical" evidence="7">
    <location>
        <begin position="510"/>
        <end position="533"/>
    </location>
</feature>
<keyword evidence="2 7" id="KW-0813">Transport</keyword>
<evidence type="ECO:0000256" key="7">
    <source>
        <dbReference type="RuleBase" id="RU363058"/>
    </source>
</evidence>
<gene>
    <name evidence="8" type="ORF">IV203_026549</name>
</gene>
<feature type="transmembrane region" description="Helical" evidence="7">
    <location>
        <begin position="7"/>
        <end position="28"/>
    </location>
</feature>
<dbReference type="Proteomes" id="UP000693970">
    <property type="component" value="Unassembled WGS sequence"/>
</dbReference>
<dbReference type="OrthoDB" id="67021at2759"/>
<reference evidence="8" key="1">
    <citation type="journal article" date="2021" name="Sci. Rep.">
        <title>Diploid genomic architecture of Nitzschia inconspicua, an elite biomass production diatom.</title>
        <authorList>
            <person name="Oliver A."/>
            <person name="Podell S."/>
            <person name="Pinowska A."/>
            <person name="Traller J.C."/>
            <person name="Smith S.R."/>
            <person name="McClure R."/>
            <person name="Beliaev A."/>
            <person name="Bohutskyi P."/>
            <person name="Hill E.A."/>
            <person name="Rabines A."/>
            <person name="Zheng H."/>
            <person name="Allen L.Z."/>
            <person name="Kuo A."/>
            <person name="Grigoriev I.V."/>
            <person name="Allen A.E."/>
            <person name="Hazlebeck D."/>
            <person name="Allen E.E."/>
        </authorList>
    </citation>
    <scope>NUCLEOTIDE SEQUENCE</scope>
    <source>
        <strain evidence="8">Hildebrandi</strain>
    </source>
</reference>
<organism evidence="8 9">
    <name type="scientific">Nitzschia inconspicua</name>
    <dbReference type="NCBI Taxonomy" id="303405"/>
    <lineage>
        <taxon>Eukaryota</taxon>
        <taxon>Sar</taxon>
        <taxon>Stramenopiles</taxon>
        <taxon>Ochrophyta</taxon>
        <taxon>Bacillariophyta</taxon>
        <taxon>Bacillariophyceae</taxon>
        <taxon>Bacillariophycidae</taxon>
        <taxon>Bacillariales</taxon>
        <taxon>Bacillariaceae</taxon>
        <taxon>Nitzschia</taxon>
    </lineage>
</organism>
<feature type="transmembrane region" description="Helical" evidence="7">
    <location>
        <begin position="394"/>
        <end position="413"/>
    </location>
</feature>
<evidence type="ECO:0000256" key="2">
    <source>
        <dbReference type="ARBA" id="ARBA00022448"/>
    </source>
</evidence>
<proteinExistence type="inferred from homology"/>
<comment type="subcellular location">
    <subcellularLocation>
        <location evidence="1 7">Membrane</location>
        <topology evidence="1 7">Multi-pass membrane protein</topology>
    </subcellularLocation>
</comment>
<feature type="transmembrane region" description="Helical" evidence="7">
    <location>
        <begin position="419"/>
        <end position="440"/>
    </location>
</feature>
<evidence type="ECO:0000256" key="1">
    <source>
        <dbReference type="ARBA" id="ARBA00004141"/>
    </source>
</evidence>
<keyword evidence="3 7" id="KW-0592">Phosphate transport</keyword>
<evidence type="ECO:0000313" key="9">
    <source>
        <dbReference type="Proteomes" id="UP000693970"/>
    </source>
</evidence>
<evidence type="ECO:0000256" key="5">
    <source>
        <dbReference type="ARBA" id="ARBA00022989"/>
    </source>
</evidence>
<evidence type="ECO:0000313" key="8">
    <source>
        <dbReference type="EMBL" id="KAG7363189.1"/>
    </source>
</evidence>
<feature type="transmembrane region" description="Helical" evidence="7">
    <location>
        <begin position="214"/>
        <end position="236"/>
    </location>
</feature>
<dbReference type="GO" id="GO:0035435">
    <property type="term" value="P:phosphate ion transmembrane transport"/>
    <property type="evidence" value="ECO:0007669"/>
    <property type="project" value="TreeGrafter"/>
</dbReference>
<feature type="transmembrane region" description="Helical" evidence="7">
    <location>
        <begin position="146"/>
        <end position="171"/>
    </location>
</feature>
<dbReference type="InterPro" id="IPR001204">
    <property type="entry name" value="Phos_transporter"/>
</dbReference>
<comment type="similarity">
    <text evidence="7">Belongs to the inorganic phosphate transporter (PiT) (TC 2.A.20) family.</text>
</comment>
<sequence>MANAYQQYLWIAVCGGICGLLYAFLIGANDVANAFASSVSSKSLTLKQAVICASIFEFCGALFLGASVTSTIRSKIIDIDLYTDQPDVLMFGMFTSMFSASIMLWLATFFGLPVSTTHDMVGSIMGFSIAAKGFKSVEWDVAKKLFLSWVLSPLIAGTGGFIFFAFVKYVVMKSDNPFQRAYYTFPLVLTIGIGIDLFYTLYKAGNNLKALEDLSVAIALPASFGVGLLCGLIWIFGVGPLVEKRIVNAREERITNSLQDAVNRKSTLHTEIDPTMMHENEGDLYGESALGNDPEAAQQEKVEQIPSQEIVASEAEEPMEGIRKFTMTFSDMIDMFGESTYKQDLHAQSMSENTRAAKIWDHGEEYDKDAEHLFNFIQVFTACLNSFAHGANDVANAIAPLSAVLYIFHYGTIESKTGVQKWLLAAGGGGIVLGLLLYGYKVMKSLGYKLTKLSPSRGASAELAASLTVVTASFLGIPVSSTQCIVGAISGVGLVNGPKNVQWFFLLRVMLGWGVMFFLAVLLSAGIFSFAAFSPDL</sequence>
<accession>A0A9K3LJW1</accession>
<dbReference type="GO" id="GO:0016020">
    <property type="term" value="C:membrane"/>
    <property type="evidence" value="ECO:0007669"/>
    <property type="project" value="UniProtKB-SubCell"/>
</dbReference>
<name>A0A9K3LJW1_9STRA</name>
<dbReference type="GO" id="GO:0005315">
    <property type="term" value="F:phosphate transmembrane transporter activity"/>
    <property type="evidence" value="ECO:0007669"/>
    <property type="project" value="InterPro"/>
</dbReference>
<dbReference type="PANTHER" id="PTHR11101:SF80">
    <property type="entry name" value="PHOSPHATE TRANSPORTER"/>
    <property type="match status" value="1"/>
</dbReference>
<comment type="function">
    <text evidence="7">Sodium-phosphate symporter.</text>
</comment>
<feature type="transmembrane region" description="Helical" evidence="7">
    <location>
        <begin position="88"/>
        <end position="112"/>
    </location>
</feature>
<reference evidence="8" key="2">
    <citation type="submission" date="2021-04" db="EMBL/GenBank/DDBJ databases">
        <authorList>
            <person name="Podell S."/>
        </authorList>
    </citation>
    <scope>NUCLEOTIDE SEQUENCE</scope>
    <source>
        <strain evidence="8">Hildebrandi</strain>
    </source>
</reference>
<keyword evidence="9" id="KW-1185">Reference proteome</keyword>
<evidence type="ECO:0000256" key="6">
    <source>
        <dbReference type="ARBA" id="ARBA00023136"/>
    </source>
</evidence>
<evidence type="ECO:0000256" key="3">
    <source>
        <dbReference type="ARBA" id="ARBA00022592"/>
    </source>
</evidence>